<dbReference type="EMBL" id="JAKJXO020000022">
    <property type="protein sequence ID" value="KAL1591999.1"/>
    <property type="molecule type" value="Genomic_DNA"/>
</dbReference>
<evidence type="ECO:0000313" key="2">
    <source>
        <dbReference type="EMBL" id="KAL1591999.1"/>
    </source>
</evidence>
<dbReference type="InterPro" id="IPR021463">
    <property type="entry name" value="Methyltransf_34"/>
</dbReference>
<evidence type="ECO:0000313" key="3">
    <source>
        <dbReference type="Proteomes" id="UP001521785"/>
    </source>
</evidence>
<proteinExistence type="predicted"/>
<reference evidence="2 3" key="1">
    <citation type="submission" date="2024-02" db="EMBL/GenBank/DDBJ databases">
        <title>De novo assembly and annotation of 12 fungi associated with fruit tree decline syndrome in Ontario, Canada.</title>
        <authorList>
            <person name="Sulman M."/>
            <person name="Ellouze W."/>
            <person name="Ilyukhin E."/>
        </authorList>
    </citation>
    <scope>NUCLEOTIDE SEQUENCE [LARGE SCALE GENOMIC DNA]</scope>
    <source>
        <strain evidence="2 3">M42-189</strain>
    </source>
</reference>
<dbReference type="Pfam" id="PF11312">
    <property type="entry name" value="Methyltransf_34"/>
    <property type="match status" value="1"/>
</dbReference>
<keyword evidence="3" id="KW-1185">Reference proteome</keyword>
<organism evidence="2 3">
    <name type="scientific">Paraconiothyrium brasiliense</name>
    <dbReference type="NCBI Taxonomy" id="300254"/>
    <lineage>
        <taxon>Eukaryota</taxon>
        <taxon>Fungi</taxon>
        <taxon>Dikarya</taxon>
        <taxon>Ascomycota</taxon>
        <taxon>Pezizomycotina</taxon>
        <taxon>Dothideomycetes</taxon>
        <taxon>Pleosporomycetidae</taxon>
        <taxon>Pleosporales</taxon>
        <taxon>Massarineae</taxon>
        <taxon>Didymosphaeriaceae</taxon>
        <taxon>Paraconiothyrium</taxon>
    </lineage>
</organism>
<sequence length="410" mass="44485">MGRFDRQAQSRPKHGPPTDSGASKAAAPPPSSRPVWRGSGLTKRAPPRKPQPSSAPHTPAPSLQENFLPVDLQQLILNIVRTTFPASQDFAALKPLLSQVNDALLLGDYQTAFRTEEFREAYAIRWSPSRALMYSNVLASICDEYGDSPWVEQLLMDGGDAPARVLCFGGGAAEVLAMAGVLRYRREDAAGKPDASLSSPSSPSPSPPLTLLLDLHLVDSADWSGVISKVSTGLTTAPQLSKYASAAARAQNAAFLSPHALTTRCTQTDVLDLSLEDLQSTIGPEVTLITILFTLNDLYNTSIRRATSFLRTLSGVVPKGCLLLVIDAREATYTADGVDGGQGKTYPMSWLLDKALLPDQVTEDDEPAPERPWEKLIDDTNRLCKLPDKRLSYPAGLENLKVQVHLFKRL</sequence>
<evidence type="ECO:0000256" key="1">
    <source>
        <dbReference type="SAM" id="MobiDB-lite"/>
    </source>
</evidence>
<gene>
    <name evidence="2" type="ORF">SLS60_011591</name>
</gene>
<name>A0ABR3QIK9_9PLEO</name>
<accession>A0ABR3QIK9</accession>
<feature type="region of interest" description="Disordered" evidence="1">
    <location>
        <begin position="1"/>
        <end position="63"/>
    </location>
</feature>
<dbReference type="Proteomes" id="UP001521785">
    <property type="component" value="Unassembled WGS sequence"/>
</dbReference>
<protein>
    <recommendedName>
        <fullName evidence="4">25S rRNA (Uridine(2843)-N(3))-methyltransferase</fullName>
    </recommendedName>
</protein>
<evidence type="ECO:0008006" key="4">
    <source>
        <dbReference type="Google" id="ProtNLM"/>
    </source>
</evidence>
<feature type="compositionally biased region" description="Polar residues" evidence="1">
    <location>
        <begin position="51"/>
        <end position="63"/>
    </location>
</feature>
<comment type="caution">
    <text evidence="2">The sequence shown here is derived from an EMBL/GenBank/DDBJ whole genome shotgun (WGS) entry which is preliminary data.</text>
</comment>